<dbReference type="EMBL" id="HBER01037770">
    <property type="protein sequence ID" value="CAD8543842.1"/>
    <property type="molecule type" value="Transcribed_RNA"/>
</dbReference>
<dbReference type="AlphaFoldDB" id="A0A7S0NZT5"/>
<name>A0A7S0NZT5_9EUKA</name>
<organism evidence="8">
    <name type="scientific">Calcidiscus leptoporus</name>
    <dbReference type="NCBI Taxonomy" id="127549"/>
    <lineage>
        <taxon>Eukaryota</taxon>
        <taxon>Haptista</taxon>
        <taxon>Haptophyta</taxon>
        <taxon>Prymnesiophyceae</taxon>
        <taxon>Coccolithales</taxon>
        <taxon>Calcidiscaceae</taxon>
        <taxon>Calcidiscus</taxon>
    </lineage>
</organism>
<feature type="transmembrane region" description="Helical" evidence="6">
    <location>
        <begin position="20"/>
        <end position="41"/>
    </location>
</feature>
<dbReference type="GO" id="GO:0016020">
    <property type="term" value="C:membrane"/>
    <property type="evidence" value="ECO:0007669"/>
    <property type="project" value="UniProtKB-SubCell"/>
</dbReference>
<proteinExistence type="predicted"/>
<reference evidence="8" key="1">
    <citation type="submission" date="2021-01" db="EMBL/GenBank/DDBJ databases">
        <authorList>
            <person name="Corre E."/>
            <person name="Pelletier E."/>
            <person name="Niang G."/>
            <person name="Scheremetjew M."/>
            <person name="Finn R."/>
            <person name="Kale V."/>
            <person name="Holt S."/>
            <person name="Cochrane G."/>
            <person name="Meng A."/>
            <person name="Brown T."/>
            <person name="Cohen L."/>
        </authorList>
    </citation>
    <scope>NUCLEOTIDE SEQUENCE</scope>
    <source>
        <strain evidence="8">RCC1130</strain>
    </source>
</reference>
<dbReference type="PANTHER" id="PTHR11132">
    <property type="entry name" value="SOLUTE CARRIER FAMILY 35"/>
    <property type="match status" value="1"/>
</dbReference>
<keyword evidence="2 6" id="KW-0812">Transmembrane</keyword>
<evidence type="ECO:0000256" key="1">
    <source>
        <dbReference type="ARBA" id="ARBA00004141"/>
    </source>
</evidence>
<keyword evidence="3 6" id="KW-1133">Transmembrane helix</keyword>
<gene>
    <name evidence="8" type="ORF">CLEP1334_LOCUS19129</name>
</gene>
<comment type="subcellular location">
    <subcellularLocation>
        <location evidence="1">Membrane</location>
        <topology evidence="1">Multi-pass membrane protein</topology>
    </subcellularLocation>
</comment>
<feature type="compositionally biased region" description="Polar residues" evidence="5">
    <location>
        <begin position="217"/>
        <end position="227"/>
    </location>
</feature>
<feature type="transmembrane region" description="Helical" evidence="6">
    <location>
        <begin position="169"/>
        <end position="190"/>
    </location>
</feature>
<feature type="transmembrane region" description="Helical" evidence="6">
    <location>
        <begin position="48"/>
        <end position="67"/>
    </location>
</feature>
<evidence type="ECO:0000259" key="7">
    <source>
        <dbReference type="Pfam" id="PF03151"/>
    </source>
</evidence>
<protein>
    <recommendedName>
        <fullName evidence="7">Sugar phosphate transporter domain-containing protein</fullName>
    </recommendedName>
</protein>
<evidence type="ECO:0000256" key="3">
    <source>
        <dbReference type="ARBA" id="ARBA00022989"/>
    </source>
</evidence>
<evidence type="ECO:0000256" key="4">
    <source>
        <dbReference type="ARBA" id="ARBA00023136"/>
    </source>
</evidence>
<accession>A0A7S0NZT5</accession>
<evidence type="ECO:0000256" key="6">
    <source>
        <dbReference type="SAM" id="Phobius"/>
    </source>
</evidence>
<dbReference type="InterPro" id="IPR050186">
    <property type="entry name" value="TPT_transporter"/>
</dbReference>
<feature type="region of interest" description="Disordered" evidence="5">
    <location>
        <begin position="201"/>
        <end position="227"/>
    </location>
</feature>
<evidence type="ECO:0000313" key="8">
    <source>
        <dbReference type="EMBL" id="CAD8543842.1"/>
    </source>
</evidence>
<feature type="domain" description="Sugar phosphate transporter" evidence="7">
    <location>
        <begin position="9"/>
        <end position="187"/>
    </location>
</feature>
<dbReference type="InterPro" id="IPR004853">
    <property type="entry name" value="Sugar_P_trans_dom"/>
</dbReference>
<sequence length="227" mass="23776">MKLMVTPTVVLTDYLAYGKLVSAGQGAGLICTCVGVGLATVNDVHFNWHGAVVAALAVGLAVTQKLLNSHLQQRCNTSTLQLMRQAFPYMTVVSLLFAPLIDAPGLMRCEWLTSKCVSFIALSAAAAFCATWSATAIFGLIGALAHVLLGQVKTCFVLLVGAVAFDARINAKGLVGSALAVGSIAVYTFLSMRESTKDSVDEGLPLKEDDADGVATDLTSRGQGHRV</sequence>
<feature type="transmembrane region" description="Helical" evidence="6">
    <location>
        <begin position="119"/>
        <end position="149"/>
    </location>
</feature>
<dbReference type="Pfam" id="PF03151">
    <property type="entry name" value="TPT"/>
    <property type="match status" value="1"/>
</dbReference>
<evidence type="ECO:0000256" key="5">
    <source>
        <dbReference type="SAM" id="MobiDB-lite"/>
    </source>
</evidence>
<evidence type="ECO:0000256" key="2">
    <source>
        <dbReference type="ARBA" id="ARBA00022692"/>
    </source>
</evidence>
<keyword evidence="4 6" id="KW-0472">Membrane</keyword>